<protein>
    <submittedName>
        <fullName evidence="2">Uncharacterized protein</fullName>
    </submittedName>
</protein>
<dbReference type="EMBL" id="CZPT02000533">
    <property type="protein sequence ID" value="SCU66395.1"/>
    <property type="molecule type" value="Genomic_DNA"/>
</dbReference>
<dbReference type="RefSeq" id="XP_067077849.1">
    <property type="nucleotide sequence ID" value="XM_067221748.1"/>
</dbReference>
<keyword evidence="1" id="KW-0472">Membrane</keyword>
<proteinExistence type="predicted"/>
<evidence type="ECO:0000313" key="2">
    <source>
        <dbReference type="EMBL" id="SCU66395.1"/>
    </source>
</evidence>
<name>A0A1G4I3S3_TRYEQ</name>
<dbReference type="Proteomes" id="UP000195570">
    <property type="component" value="Unassembled WGS sequence"/>
</dbReference>
<reference evidence="2" key="1">
    <citation type="submission" date="2016-09" db="EMBL/GenBank/DDBJ databases">
        <authorList>
            <person name="Hebert L."/>
            <person name="Moumen B."/>
        </authorList>
    </citation>
    <scope>NUCLEOTIDE SEQUENCE [LARGE SCALE GENOMIC DNA]</scope>
    <source>
        <strain evidence="2">OVI</strain>
    </source>
</reference>
<dbReference type="GeneID" id="92378855"/>
<evidence type="ECO:0000313" key="3">
    <source>
        <dbReference type="Proteomes" id="UP000195570"/>
    </source>
</evidence>
<keyword evidence="1" id="KW-0812">Transmembrane</keyword>
<gene>
    <name evidence="2" type="ORF">TEOVI_000491500</name>
</gene>
<keyword evidence="1" id="KW-1133">Transmembrane helix</keyword>
<organism evidence="2 3">
    <name type="scientific">Trypanosoma equiperdum</name>
    <dbReference type="NCBI Taxonomy" id="5694"/>
    <lineage>
        <taxon>Eukaryota</taxon>
        <taxon>Discoba</taxon>
        <taxon>Euglenozoa</taxon>
        <taxon>Kinetoplastea</taxon>
        <taxon>Metakinetoplastina</taxon>
        <taxon>Trypanosomatida</taxon>
        <taxon>Trypanosomatidae</taxon>
        <taxon>Trypanosoma</taxon>
    </lineage>
</organism>
<feature type="transmembrane region" description="Helical" evidence="1">
    <location>
        <begin position="69"/>
        <end position="91"/>
    </location>
</feature>
<comment type="caution">
    <text evidence="2">The sequence shown here is derived from an EMBL/GenBank/DDBJ whole genome shotgun (WGS) entry which is preliminary data.</text>
</comment>
<evidence type="ECO:0000256" key="1">
    <source>
        <dbReference type="SAM" id="Phobius"/>
    </source>
</evidence>
<sequence length="926" mass="101853">MKELNAILHVLHTDALLALMEYILVCHPRVLFHPAVGGVGGTSGNESPFCNAILSAILCRCVELSSKHVAFLAGLCGSNGISSYLLLLILYHTRQSLRRTQATQVLQSLCSLALHRKPIVAGEATASHISVQSTVLSSLLVRCMELEAVHEGHDMRLLLCRALLLHGSDMQKEIRAACGWWCRKGTTSRRRAEVRNDSYIKKGNASLLSLPFEIELSDASSPAAAFAAMEAASRLLNLPDVNKEYLLLLARRRVLVSSRSPSCTGSVGPISVKLGPSVASTDTISCKVPPALHQEIPAAKQLKGEARLLGLEALTRRLLDVTQLHSAVSLVDAVLQNCPALSQLLVHRIFQLCLAEEHWDVSPAGVSAAEELTVEVLTALYRLLPHVDVADTLEEVIMYCGPACVRCEEACARSSTSLTLYYSLIKCVALHIPPDTLPKLFWRLHRKRELAAFRVSSIMLRILLQSVEYSALGSFTAEEVGIVHSFVQQERTKVDPCVVIEHQQEGKELKNSDNSTTESSGALLDAIDEYTRMRLQCVGNFKSLPLYLLGSPNDAVEGDSTSAQHAFSVALMDMFGLKAASYVGPTAVLRYREVLAWLYVVYHMSISVGCDVEVLTKLATTQGMKLRISERCRVLVELSESLTDNVVMTAFSSQVLRQESVAETPGWNICFKSWLLRRQQSQAELQHVLAGADFDESAAAFISYVALSQNDTAVIHQIKQRTSWTSCAAVLLRTDTELNSEKYRAPFSGGEGGVTFCANFNIDNTFGGTYGGGVVREQVALVGEVLAVARCAIKFAEGWWDNPYYENSEMPATAQLACIWAHTDLLFLEEDCVRKLEHYEALLRLCKGERYVKFLQHLPEGTHSDIFGLTLGMWQRGLALLGLAEQLPQSFSLPAEVYRTSMRACLMNRVPIPSFIRQKAMGLGPS</sequence>
<keyword evidence="3" id="KW-1185">Reference proteome</keyword>
<accession>A0A1G4I3S3</accession>
<dbReference type="VEuPathDB" id="TriTrypDB:TEOVI_000491500"/>
<dbReference type="AlphaFoldDB" id="A0A1G4I3S3"/>